<evidence type="ECO:0000313" key="2">
    <source>
        <dbReference type="Proteomes" id="UP000006681"/>
    </source>
</evidence>
<dbReference type="STRING" id="572478.Vdis_0841"/>
<gene>
    <name evidence="1" type="ordered locus">Vdis_0841</name>
</gene>
<dbReference type="KEGG" id="vdi:Vdis_0841"/>
<sequence>MPFTGEPLKALLTDVVTPRYVHSLMESIKCGSVTNREFPILTIGAGARQVLIVTGFSINDYRISNTLIYMLLNKCLNHVYSIPTFSASQLGKWTIRVIPMANPWPFNSWDVIRGKSPFYSMDDEGIPVRYDALTLRSRYSVKLHNFVHEVNPELIIMLVNSDKWSIVTPEPIRIDDYGTINPDPADFTHHFTLESYPTIILSVPKDAEPREVANEIIQLIKEHSVKVQDSKPLEIVIKVHGDIDNISNILRLHGFLVGVDGSKLIVRAGSKSQLLLNALIDNNLIEHYFDVEISEIHLQ</sequence>
<dbReference type="GeneID" id="9751770"/>
<evidence type="ECO:0008006" key="3">
    <source>
        <dbReference type="Google" id="ProtNLM"/>
    </source>
</evidence>
<accession>E1QP62</accession>
<dbReference type="OrthoDB" id="26179at2157"/>
<reference evidence="1 2" key="1">
    <citation type="journal article" date="2010" name="Stand. Genomic Sci.">
        <title>Complete genome sequence of Vulcanisaeta distributa type strain (IC-017).</title>
        <authorList>
            <person name="Mavromatis K."/>
            <person name="Sikorski J."/>
            <person name="Pabst E."/>
            <person name="Teshima H."/>
            <person name="Lapidus A."/>
            <person name="Lucas S."/>
            <person name="Nolan M."/>
            <person name="Glavina Del Rio T."/>
            <person name="Cheng J.F."/>
            <person name="Bruce D."/>
            <person name="Goodwin L."/>
            <person name="Pitluck S."/>
            <person name="Liolios K."/>
            <person name="Ivanova N."/>
            <person name="Mikhailova N."/>
            <person name="Pati A."/>
            <person name="Chen A."/>
            <person name="Palaniappan K."/>
            <person name="Land M."/>
            <person name="Hauser L."/>
            <person name="Chang Y.J."/>
            <person name="Jeffries C.D."/>
            <person name="Rohde M."/>
            <person name="Spring S."/>
            <person name="Goker M."/>
            <person name="Wirth R."/>
            <person name="Woyke T."/>
            <person name="Bristow J."/>
            <person name="Eisen J.A."/>
            <person name="Markowitz V."/>
            <person name="Hugenholtz P."/>
            <person name="Klenk H.P."/>
            <person name="Kyrpides N.C."/>
        </authorList>
    </citation>
    <scope>NUCLEOTIDE SEQUENCE [LARGE SCALE GENOMIC DNA]</scope>
    <source>
        <strain evidence="2">DSM 14429 / JCM 11212 / NBRC 100878 / IC-017</strain>
    </source>
</reference>
<dbReference type="AlphaFoldDB" id="E1QP62"/>
<evidence type="ECO:0000313" key="1">
    <source>
        <dbReference type="EMBL" id="ADN50233.1"/>
    </source>
</evidence>
<name>E1QP62_VULDI</name>
<protein>
    <recommendedName>
        <fullName evidence="3">Peptidase M14 carboxypeptidase A domain-containing protein</fullName>
    </recommendedName>
</protein>
<organism evidence="1 2">
    <name type="scientific">Vulcanisaeta distributa (strain DSM 14429 / JCM 11212 / NBRC 100878 / IC-017)</name>
    <dbReference type="NCBI Taxonomy" id="572478"/>
    <lineage>
        <taxon>Archaea</taxon>
        <taxon>Thermoproteota</taxon>
        <taxon>Thermoprotei</taxon>
        <taxon>Thermoproteales</taxon>
        <taxon>Thermoproteaceae</taxon>
        <taxon>Vulcanisaeta</taxon>
    </lineage>
</organism>
<dbReference type="RefSeq" id="WP_013335958.1">
    <property type="nucleotide sequence ID" value="NC_014537.1"/>
</dbReference>
<reference evidence="2" key="2">
    <citation type="journal article" date="2010" name="Stand. Genomic Sci.">
        <title>Complete genome sequence of Vulcanisaeta distributa type strain (IC-017T).</title>
        <authorList>
            <person name="Mavromatis K."/>
            <person name="Sikorski J."/>
            <person name="Pabst E."/>
            <person name="Teshima H."/>
            <person name="Lapidus A."/>
            <person name="Lucas S."/>
            <person name="Nolan M."/>
            <person name="Glavina Del Rio T."/>
            <person name="Cheng J."/>
            <person name="Bruce D."/>
            <person name="Goodwin L."/>
            <person name="Pitluck S."/>
            <person name="Liolios K."/>
            <person name="Ivanova N."/>
            <person name="Mikhailova N."/>
            <person name="Pati A."/>
            <person name="Chen A."/>
            <person name="Palaniappan K."/>
            <person name="Land M."/>
            <person name="Hauser L."/>
            <person name="Chang Y."/>
            <person name="Jeffries C."/>
            <person name="Rohde M."/>
            <person name="Spring S."/>
            <person name="Goker M."/>
            <person name="Wirth R."/>
            <person name="Woyke T."/>
            <person name="Bristow J."/>
            <person name="Eisen J."/>
            <person name="Markowitz V."/>
            <person name="Hugenholtz P."/>
            <person name="Klenk H."/>
            <person name="Kyrpides N."/>
        </authorList>
    </citation>
    <scope>NUCLEOTIDE SEQUENCE [LARGE SCALE GENOMIC DNA]</scope>
    <source>
        <strain evidence="2">DSM 14429 / JCM 11212 / NBRC 100878 / IC-017</strain>
    </source>
</reference>
<dbReference type="eggNOG" id="arCOG05507">
    <property type="taxonomic scope" value="Archaea"/>
</dbReference>
<keyword evidence="2" id="KW-1185">Reference proteome</keyword>
<dbReference type="HOGENOM" id="CLU_929450_0_0_2"/>
<dbReference type="Proteomes" id="UP000006681">
    <property type="component" value="Chromosome"/>
</dbReference>
<dbReference type="EMBL" id="CP002100">
    <property type="protein sequence ID" value="ADN50233.1"/>
    <property type="molecule type" value="Genomic_DNA"/>
</dbReference>
<proteinExistence type="predicted"/>